<dbReference type="AlphaFoldDB" id="A0A914YL11"/>
<dbReference type="WBParaSite" id="PSU_v2.g20038.t1">
    <property type="protein sequence ID" value="PSU_v2.g20038.t1"/>
    <property type="gene ID" value="PSU_v2.g20038"/>
</dbReference>
<evidence type="ECO:0000313" key="3">
    <source>
        <dbReference type="WBParaSite" id="PSU_v2.g20038.t1"/>
    </source>
</evidence>
<dbReference type="Proteomes" id="UP000887577">
    <property type="component" value="Unplaced"/>
</dbReference>
<feature type="compositionally biased region" description="Basic and acidic residues" evidence="1">
    <location>
        <begin position="31"/>
        <end position="40"/>
    </location>
</feature>
<proteinExistence type="predicted"/>
<organism evidence="2 3">
    <name type="scientific">Panagrolaimus superbus</name>
    <dbReference type="NCBI Taxonomy" id="310955"/>
    <lineage>
        <taxon>Eukaryota</taxon>
        <taxon>Metazoa</taxon>
        <taxon>Ecdysozoa</taxon>
        <taxon>Nematoda</taxon>
        <taxon>Chromadorea</taxon>
        <taxon>Rhabditida</taxon>
        <taxon>Tylenchina</taxon>
        <taxon>Panagrolaimomorpha</taxon>
        <taxon>Panagrolaimoidea</taxon>
        <taxon>Panagrolaimidae</taxon>
        <taxon>Panagrolaimus</taxon>
    </lineage>
</organism>
<protein>
    <submittedName>
        <fullName evidence="3">Uncharacterized protein</fullName>
    </submittedName>
</protein>
<feature type="region of interest" description="Disordered" evidence="1">
    <location>
        <begin position="1"/>
        <end position="90"/>
    </location>
</feature>
<keyword evidence="2" id="KW-1185">Reference proteome</keyword>
<feature type="compositionally biased region" description="Basic and acidic residues" evidence="1">
    <location>
        <begin position="63"/>
        <end position="87"/>
    </location>
</feature>
<name>A0A914YL11_9BILA</name>
<feature type="compositionally biased region" description="Low complexity" evidence="1">
    <location>
        <begin position="14"/>
        <end position="30"/>
    </location>
</feature>
<sequence length="218" mass="24096">MGIIQKVITSAEQTSTKNNKNNNNKPSNESTKNDKKHETNSNDAIKNDSIPAPTPMNTLVTTSKEKTQTSKETTKTKTSEDGEEKKPAITPPITFSADVLAEAGKGVKRDNIENEYFDPSFFKNQVAMRQHDPQKRPKPLNREILTDQNAGDESNVIRVIAKEVHPVKDKLCYITVKQSAFLGAGAFSGMLNFLKPVLCRTFLIDSDFPVTSGVETPN</sequence>
<evidence type="ECO:0000256" key="1">
    <source>
        <dbReference type="SAM" id="MobiDB-lite"/>
    </source>
</evidence>
<reference evidence="3" key="1">
    <citation type="submission" date="2022-11" db="UniProtKB">
        <authorList>
            <consortium name="WormBaseParasite"/>
        </authorList>
    </citation>
    <scope>IDENTIFICATION</scope>
</reference>
<accession>A0A914YL11</accession>
<evidence type="ECO:0000313" key="2">
    <source>
        <dbReference type="Proteomes" id="UP000887577"/>
    </source>
</evidence>